<evidence type="ECO:0000256" key="1">
    <source>
        <dbReference type="SAM" id="MobiDB-lite"/>
    </source>
</evidence>
<gene>
    <name evidence="3" type="ORF">BDP27DRAFT_1417295</name>
</gene>
<evidence type="ECO:0000256" key="2">
    <source>
        <dbReference type="SAM" id="SignalP"/>
    </source>
</evidence>
<evidence type="ECO:0000313" key="4">
    <source>
        <dbReference type="Proteomes" id="UP000772434"/>
    </source>
</evidence>
<comment type="caution">
    <text evidence="3">The sequence shown here is derived from an EMBL/GenBank/DDBJ whole genome shotgun (WGS) entry which is preliminary data.</text>
</comment>
<feature type="signal peptide" evidence="2">
    <location>
        <begin position="1"/>
        <end position="22"/>
    </location>
</feature>
<reference evidence="3" key="1">
    <citation type="submission" date="2020-11" db="EMBL/GenBank/DDBJ databases">
        <authorList>
            <consortium name="DOE Joint Genome Institute"/>
            <person name="Ahrendt S."/>
            <person name="Riley R."/>
            <person name="Andreopoulos W."/>
            <person name="Labutti K."/>
            <person name="Pangilinan J."/>
            <person name="Ruiz-Duenas F.J."/>
            <person name="Barrasa J.M."/>
            <person name="Sanchez-Garcia M."/>
            <person name="Camarero S."/>
            <person name="Miyauchi S."/>
            <person name="Serrano A."/>
            <person name="Linde D."/>
            <person name="Babiker R."/>
            <person name="Drula E."/>
            <person name="Ayuso-Fernandez I."/>
            <person name="Pacheco R."/>
            <person name="Padilla G."/>
            <person name="Ferreira P."/>
            <person name="Barriuso J."/>
            <person name="Kellner H."/>
            <person name="Castanera R."/>
            <person name="Alfaro M."/>
            <person name="Ramirez L."/>
            <person name="Pisabarro A.G."/>
            <person name="Kuo A."/>
            <person name="Tritt A."/>
            <person name="Lipzen A."/>
            <person name="He G."/>
            <person name="Yan M."/>
            <person name="Ng V."/>
            <person name="Cullen D."/>
            <person name="Martin F."/>
            <person name="Rosso M.-N."/>
            <person name="Henrissat B."/>
            <person name="Hibbett D."/>
            <person name="Martinez A.T."/>
            <person name="Grigoriev I.V."/>
        </authorList>
    </citation>
    <scope>NUCLEOTIDE SEQUENCE</scope>
    <source>
        <strain evidence="3">AH 40177</strain>
    </source>
</reference>
<keyword evidence="4" id="KW-1185">Reference proteome</keyword>
<feature type="compositionally biased region" description="Basic residues" evidence="1">
    <location>
        <begin position="213"/>
        <end position="222"/>
    </location>
</feature>
<proteinExistence type="predicted"/>
<evidence type="ECO:0008006" key="5">
    <source>
        <dbReference type="Google" id="ProtNLM"/>
    </source>
</evidence>
<keyword evidence="2" id="KW-0732">Signal</keyword>
<organism evidence="3 4">
    <name type="scientific">Rhodocollybia butyracea</name>
    <dbReference type="NCBI Taxonomy" id="206335"/>
    <lineage>
        <taxon>Eukaryota</taxon>
        <taxon>Fungi</taxon>
        <taxon>Dikarya</taxon>
        <taxon>Basidiomycota</taxon>
        <taxon>Agaricomycotina</taxon>
        <taxon>Agaricomycetes</taxon>
        <taxon>Agaricomycetidae</taxon>
        <taxon>Agaricales</taxon>
        <taxon>Marasmiineae</taxon>
        <taxon>Omphalotaceae</taxon>
        <taxon>Rhodocollybia</taxon>
    </lineage>
</organism>
<evidence type="ECO:0000313" key="3">
    <source>
        <dbReference type="EMBL" id="KAF9073145.1"/>
    </source>
</evidence>
<feature type="region of interest" description="Disordered" evidence="1">
    <location>
        <begin position="191"/>
        <end position="284"/>
    </location>
</feature>
<dbReference type="PROSITE" id="PS51257">
    <property type="entry name" value="PROKAR_LIPOPROTEIN"/>
    <property type="match status" value="1"/>
</dbReference>
<feature type="chain" id="PRO_5040491579" description="Lipoprotein" evidence="2">
    <location>
        <begin position="23"/>
        <end position="284"/>
    </location>
</feature>
<dbReference type="EMBL" id="JADNRY010000019">
    <property type="protein sequence ID" value="KAF9073145.1"/>
    <property type="molecule type" value="Genomic_DNA"/>
</dbReference>
<name>A0A9P5Q2X4_9AGAR</name>
<dbReference type="AlphaFoldDB" id="A0A9P5Q2X4"/>
<protein>
    <recommendedName>
        <fullName evidence="5">Lipoprotein</fullName>
    </recommendedName>
</protein>
<feature type="compositionally biased region" description="Basic and acidic residues" evidence="1">
    <location>
        <begin position="198"/>
        <end position="212"/>
    </location>
</feature>
<feature type="compositionally biased region" description="Basic and acidic residues" evidence="1">
    <location>
        <begin position="264"/>
        <end position="278"/>
    </location>
</feature>
<sequence>MLLPHRWLGFALLAVLISFACAAPASPPPPPPPTQISYMVKVFNEDGTKATTVPYTHPSVEVRIQNLLSELGKDLGGGKPFTRDYDFTVDRHTTGKTTDMVYFELQGGPETQKSYGYVVSVNSVAEGKTPRLMQVGAIVTRHSVGSFTVVDYIPRGYTLSNIAKGHHRDAFDKFLEFELVKEWAKELKAEGPGVKMSEQLRRPEPAPEPEKPKPKRKRKRKHGDTGPAAKRLSASAPRRPPQEEGATNDAPRPLPAQGASSSHTSEHPPEPPKRKEYPDIFNPY</sequence>
<accession>A0A9P5Q2X4</accession>
<dbReference type="Proteomes" id="UP000772434">
    <property type="component" value="Unassembled WGS sequence"/>
</dbReference>